<accession>A0A3Q8JCD2</accession>
<sequence>MAVLWDGKFIPAMIRIPVGTKTRLRHAPQDQQIALFINLALNVRLAGACTLNTIDDYMKYEKIFYTCRAVRRLLLGIVKIPVIFGDESRPENPVKLEDHIGQCLVLTGDGFHFAYGLQAKSYLHCIMSREHTDPVPWAGPRAIYFSWLRDESIDYTFMFRLISRYISFVQFEECYVSFIKTVEPDLRVVCENNYFLLLDHLRCISRGSALPRESAVERLAFIRFNVCSFITSWGGHSALNGLKEKVLNSLGDVELIRRLSKVPYTAVISISDPAALTYQATLNQILPYPPIVKHKKDPGPTSHLVQVLLGSGSQWLAFPGTLPIYRIAFSLLFADSGSVRFDATRPECRDVGVSRLLVSMFNRMDTAPKDTVPPFHEDYSHVMDSQTVAKTDPLNFMPMNSIGINGYKITVFNTNMVINTKIRTLNGRGMGYRSVLDVPRLTNNFVNRKFSVKEPAFTTSVFYSENMCEGAAININISGDQLQFMFAMGIFKCIVPILSIYPVSVANWNSTMDLHGLENQALVRSGRKDVFWTTNFPSVISTKSGFNVSWFKAATANISRIHGSELYTQVVSEVKPIIETKDAKIDKVKNRLFTRLENRNRGQINVLHKMFLESLYEVVSFKRLNCVPLNVLVEKGVFDYSKKIICHSKSKHECCIVGYRKSEMIPKILIRNRKVRLDRLGRNANFLSFVKHLGRCDTEVKQAIVRHIGRRFGLWWRRKLGSL</sequence>
<proteinExistence type="inferred from homology"/>
<evidence type="ECO:0000259" key="2">
    <source>
        <dbReference type="Pfam" id="PF03043"/>
    </source>
</evidence>
<dbReference type="InterPro" id="IPR004285">
    <property type="entry name" value="Herpes_UL87_C"/>
</dbReference>
<dbReference type="KEGG" id="vg:65102751"/>
<evidence type="ECO:0000256" key="1">
    <source>
        <dbReference type="ARBA" id="ARBA00007679"/>
    </source>
</evidence>
<dbReference type="GeneID" id="65102751"/>
<comment type="similarity">
    <text evidence="1">Belongs to the herpesviridae UL87 family.</text>
</comment>
<name>A0A3Q8JCD2_9GAMA</name>
<organism evidence="3">
    <name type="scientific">Phascolarctid gammaherpesvirus 1</name>
    <dbReference type="NCBI Taxonomy" id="2249313"/>
    <lineage>
        <taxon>Viruses</taxon>
        <taxon>Duplodnaviria</taxon>
        <taxon>Heunggongvirae</taxon>
        <taxon>Peploviricota</taxon>
        <taxon>Herviviricetes</taxon>
        <taxon>Herpesvirales</taxon>
        <taxon>Orthoherpesviridae</taxon>
        <taxon>Gammaherpesvirinae</taxon>
        <taxon>Manticavirus</taxon>
        <taxon>Manticavirus phascolarctidgamma1</taxon>
    </lineage>
</organism>
<reference evidence="3" key="1">
    <citation type="submission" date="2017-11" db="EMBL/GenBank/DDBJ databases">
        <title>The distinct marsupial branch of gammaherpesviruses includes novel host-derived genes seldom found in other viruses.</title>
        <authorList>
            <person name="Vaz P.K."/>
        </authorList>
    </citation>
    <scope>NUCLEOTIDE SEQUENCE</scope>
    <source>
        <strain evidence="3">36M/11</strain>
    </source>
</reference>
<gene>
    <name evidence="3" type="primary">ORF24</name>
</gene>
<protein>
    <recommendedName>
        <fullName evidence="2">Herpesvirus UL87 C-terminal domain-containing protein</fullName>
    </recommendedName>
</protein>
<dbReference type="Pfam" id="PF03043">
    <property type="entry name" value="Herpes_UL87"/>
    <property type="match status" value="1"/>
</dbReference>
<dbReference type="EMBL" id="MG452722">
    <property type="protein sequence ID" value="AZB49196.1"/>
    <property type="molecule type" value="Genomic_DNA"/>
</dbReference>
<feature type="domain" description="Herpesvirus UL87 C-terminal" evidence="2">
    <location>
        <begin position="217"/>
        <end position="708"/>
    </location>
</feature>
<keyword evidence="4" id="KW-1185">Reference proteome</keyword>
<evidence type="ECO:0000313" key="3">
    <source>
        <dbReference type="EMBL" id="AZB49196.1"/>
    </source>
</evidence>
<dbReference type="Proteomes" id="UP000677407">
    <property type="component" value="Segment"/>
</dbReference>
<evidence type="ECO:0000313" key="4">
    <source>
        <dbReference type="Proteomes" id="UP000677407"/>
    </source>
</evidence>
<dbReference type="RefSeq" id="YP_010087466.1">
    <property type="nucleotide sequence ID" value="NC_055555.1"/>
</dbReference>